<evidence type="ECO:0000313" key="1">
    <source>
        <dbReference type="EMBL" id="KAH7365180.1"/>
    </source>
</evidence>
<name>A0A8T2SQW5_CERRI</name>
<proteinExistence type="predicted"/>
<keyword evidence="2" id="KW-1185">Reference proteome</keyword>
<dbReference type="OrthoDB" id="1302889at2759"/>
<sequence>MSEILNKEIAGRRECSAKSDARVIEIRDMCCTDDRFGSTSLAAAIHCEVLETTEDTSVACVVDTQSWIADFDANYDKGCLLSDSTVCCLERTDLTFDADEVDCYEVECLTPKASELRIPKDADLVCPCAPRKPRAESVVFFPVSRSSHPPGVPSEILEAFFDTIENIGSFRG</sequence>
<protein>
    <submittedName>
        <fullName evidence="1">Uncharacterized protein</fullName>
    </submittedName>
</protein>
<evidence type="ECO:0000313" key="2">
    <source>
        <dbReference type="Proteomes" id="UP000825935"/>
    </source>
</evidence>
<dbReference type="EMBL" id="CM035423">
    <property type="protein sequence ID" value="KAH7365180.1"/>
    <property type="molecule type" value="Genomic_DNA"/>
</dbReference>
<dbReference type="AlphaFoldDB" id="A0A8T2SQW5"/>
<dbReference type="Proteomes" id="UP000825935">
    <property type="component" value="Chromosome 18"/>
</dbReference>
<gene>
    <name evidence="1" type="ORF">KP509_18G012400</name>
</gene>
<organism evidence="1 2">
    <name type="scientific">Ceratopteris richardii</name>
    <name type="common">Triangle waterfern</name>
    <dbReference type="NCBI Taxonomy" id="49495"/>
    <lineage>
        <taxon>Eukaryota</taxon>
        <taxon>Viridiplantae</taxon>
        <taxon>Streptophyta</taxon>
        <taxon>Embryophyta</taxon>
        <taxon>Tracheophyta</taxon>
        <taxon>Polypodiopsida</taxon>
        <taxon>Polypodiidae</taxon>
        <taxon>Polypodiales</taxon>
        <taxon>Pteridineae</taxon>
        <taxon>Pteridaceae</taxon>
        <taxon>Parkerioideae</taxon>
        <taxon>Ceratopteris</taxon>
    </lineage>
</organism>
<accession>A0A8T2SQW5</accession>
<reference evidence="1" key="1">
    <citation type="submission" date="2021-08" db="EMBL/GenBank/DDBJ databases">
        <title>WGS assembly of Ceratopteris richardii.</title>
        <authorList>
            <person name="Marchant D.B."/>
            <person name="Chen G."/>
            <person name="Jenkins J."/>
            <person name="Shu S."/>
            <person name="Leebens-Mack J."/>
            <person name="Grimwood J."/>
            <person name="Schmutz J."/>
            <person name="Soltis P."/>
            <person name="Soltis D."/>
            <person name="Chen Z.-H."/>
        </authorList>
    </citation>
    <scope>NUCLEOTIDE SEQUENCE</scope>
    <source>
        <strain evidence="1">Whitten #5841</strain>
        <tissue evidence="1">Leaf</tissue>
    </source>
</reference>
<comment type="caution">
    <text evidence="1">The sequence shown here is derived from an EMBL/GenBank/DDBJ whole genome shotgun (WGS) entry which is preliminary data.</text>
</comment>